<organism evidence="2 3">
    <name type="scientific">Fusarium piperis</name>
    <dbReference type="NCBI Taxonomy" id="1435070"/>
    <lineage>
        <taxon>Eukaryota</taxon>
        <taxon>Fungi</taxon>
        <taxon>Dikarya</taxon>
        <taxon>Ascomycota</taxon>
        <taxon>Pezizomycotina</taxon>
        <taxon>Sordariomycetes</taxon>
        <taxon>Hypocreomycetidae</taxon>
        <taxon>Hypocreales</taxon>
        <taxon>Nectriaceae</taxon>
        <taxon>Fusarium</taxon>
        <taxon>Fusarium solani species complex</taxon>
    </lineage>
</organism>
<feature type="domain" description="Heterokaryon incompatibility" evidence="1">
    <location>
        <begin position="1"/>
        <end position="92"/>
    </location>
</feature>
<protein>
    <recommendedName>
        <fullName evidence="1">Heterokaryon incompatibility domain-containing protein</fullName>
    </recommendedName>
</protein>
<dbReference type="PANTHER" id="PTHR24148:SF64">
    <property type="entry name" value="HETEROKARYON INCOMPATIBILITY DOMAIN-CONTAINING PROTEIN"/>
    <property type="match status" value="1"/>
</dbReference>
<name>A0A9W8W893_9HYPO</name>
<dbReference type="AlphaFoldDB" id="A0A9W8W893"/>
<dbReference type="EMBL" id="JAPEUR010000204">
    <property type="protein sequence ID" value="KAJ4315427.1"/>
    <property type="molecule type" value="Genomic_DNA"/>
</dbReference>
<dbReference type="InterPro" id="IPR052895">
    <property type="entry name" value="HetReg/Transcr_Mod"/>
</dbReference>
<evidence type="ECO:0000313" key="3">
    <source>
        <dbReference type="Proteomes" id="UP001140502"/>
    </source>
</evidence>
<keyword evidence="3" id="KW-1185">Reference proteome</keyword>
<evidence type="ECO:0000313" key="2">
    <source>
        <dbReference type="EMBL" id="KAJ4315427.1"/>
    </source>
</evidence>
<dbReference type="Pfam" id="PF06985">
    <property type="entry name" value="HET"/>
    <property type="match status" value="1"/>
</dbReference>
<dbReference type="OrthoDB" id="194358at2759"/>
<dbReference type="PANTHER" id="PTHR24148">
    <property type="entry name" value="ANKYRIN REPEAT DOMAIN-CONTAINING PROTEIN 39 HOMOLOG-RELATED"/>
    <property type="match status" value="1"/>
</dbReference>
<comment type="caution">
    <text evidence="2">The sequence shown here is derived from an EMBL/GenBank/DDBJ whole genome shotgun (WGS) entry which is preliminary data.</text>
</comment>
<evidence type="ECO:0000259" key="1">
    <source>
        <dbReference type="Pfam" id="PF06985"/>
    </source>
</evidence>
<sequence>MGEIYTLAKRVIIWLGPGVPKDEDLLRHARIGGRLYHVRGLPTEEILPGQRTRKLVSKVINAYIWWTAEEEIQVVRRICSNLWFTRIWTMQELLMASSPVFQIGHAECPTAALYSYLIVAETFAHTVSRELHRFQLRNRALEVLQPQSSWGNNAWYKHLSFGRGRAETDHTEMLVMLWHLACLSDATDPRDKVYGMRGLLQVIFPKDAALPEVDYNKPIAEVFEEATRCLIRLTKSLWPLEMIARPNGLYESSNLPSWVPDLREPAAIDIDWQPSVWRRVASGTEMNIPEKSKLERKLKEHMRERGVSKPVTDAEMVMPAVEEPGRLPVKAKYLAEVAEVYERMPIAGSEMAELDGDLLRTACLSEWTAVVAGIEESQPPEMLPDGYFKALENLTPGLNYIREKHKHPVTSSAEEPRRSQLPHVYDGAVLFRTSCGLLGLCKGHVRPGDRVWQLAGGRYPFVLHRELEFLPAQSRWSLWPRDKVYQLVGIADVHGIESEDRQMAWRKDHVEKDFHDIVLV</sequence>
<proteinExistence type="predicted"/>
<dbReference type="Proteomes" id="UP001140502">
    <property type="component" value="Unassembled WGS sequence"/>
</dbReference>
<accession>A0A9W8W893</accession>
<reference evidence="2" key="1">
    <citation type="submission" date="2022-10" db="EMBL/GenBank/DDBJ databases">
        <title>Tapping the CABI collections for fungal endophytes: first genome assemblies for Collariella, Neodidymelliopsis, Ascochyta clinopodiicola, Didymella pomorum, Didymosphaeria variabile, Neocosmospora piperis and Neocucurbitaria cava.</title>
        <authorList>
            <person name="Hill R."/>
        </authorList>
    </citation>
    <scope>NUCLEOTIDE SEQUENCE</scope>
    <source>
        <strain evidence="2">IMI 366586</strain>
    </source>
</reference>
<gene>
    <name evidence="2" type="ORF">N0V84_008374</name>
</gene>
<dbReference type="InterPro" id="IPR010730">
    <property type="entry name" value="HET"/>
</dbReference>